<sequence>MGAAAASYSSSDRYGGLSGTKEGDLFKDSYKDKDRFGEEKSDKDTSAKSRRGVASENLGLKKGSTRYGSKDQDTFSSSASKPSTSSVPSSNNEDDFDDFDPRGTSTTKSAAGSSNQVDLFGQSLVGDLMDAPTYIPKEVTAKNSNSAEVDLFADATFVSASPNVGSGASSQTQVRYFSIIAFESATIYGNVTIIQNLTLETLILLLLAVITPQCTHLRCICGSHLIVAKIDVFPNNLSNLNFFPFL</sequence>
<protein>
    <submittedName>
        <fullName evidence="3">Uncharacterized protein</fullName>
    </submittedName>
</protein>
<feature type="compositionally biased region" description="Basic and acidic residues" evidence="1">
    <location>
        <begin position="21"/>
        <end position="47"/>
    </location>
</feature>
<dbReference type="EMBL" id="JBBPBK010000001">
    <property type="protein sequence ID" value="KAK9292368.1"/>
    <property type="molecule type" value="Genomic_DNA"/>
</dbReference>
<comment type="caution">
    <text evidence="3">The sequence shown here is derived from an EMBL/GenBank/DDBJ whole genome shotgun (WGS) entry which is preliminary data.</text>
</comment>
<feature type="compositionally biased region" description="Low complexity" evidence="1">
    <location>
        <begin position="103"/>
        <end position="113"/>
    </location>
</feature>
<keyword evidence="4" id="KW-1185">Reference proteome</keyword>
<feature type="region of interest" description="Disordered" evidence="1">
    <location>
        <begin position="1"/>
        <end position="113"/>
    </location>
</feature>
<reference evidence="3 4" key="1">
    <citation type="journal article" date="2024" name="Plant J.">
        <title>Genome sequences and population genomics reveal climatic adaptation and genomic divergence between two closely related sweetgum species.</title>
        <authorList>
            <person name="Xu W.Q."/>
            <person name="Ren C.Q."/>
            <person name="Zhang X.Y."/>
            <person name="Comes H.P."/>
            <person name="Liu X.H."/>
            <person name="Li Y.G."/>
            <person name="Kettle C.J."/>
            <person name="Jalonen R."/>
            <person name="Gaisberger H."/>
            <person name="Ma Y.Z."/>
            <person name="Qiu Y.X."/>
        </authorList>
    </citation>
    <scope>NUCLEOTIDE SEQUENCE [LARGE SCALE GENOMIC DNA]</scope>
    <source>
        <strain evidence="3">Hangzhou</strain>
    </source>
</reference>
<accession>A0AAP0S717</accession>
<proteinExistence type="predicted"/>
<reference evidence="3" key="2">
    <citation type="submission" date="2024-04" db="EMBL/GenBank/DDBJ databases">
        <authorList>
            <person name="Xu W."/>
            <person name="Ren C."/>
        </authorList>
    </citation>
    <scope>NUCLEOTIDE SEQUENCE</scope>
    <source>
        <strain evidence="3">Hangzhou</strain>
        <tissue evidence="3">Leaves</tissue>
    </source>
</reference>
<dbReference type="Proteomes" id="UP001415857">
    <property type="component" value="Unassembled WGS sequence"/>
</dbReference>
<evidence type="ECO:0000313" key="2">
    <source>
        <dbReference type="EMBL" id="KAK9291949.1"/>
    </source>
</evidence>
<name>A0AAP0S717_LIQFO</name>
<feature type="compositionally biased region" description="Low complexity" evidence="1">
    <location>
        <begin position="76"/>
        <end position="90"/>
    </location>
</feature>
<evidence type="ECO:0000313" key="4">
    <source>
        <dbReference type="Proteomes" id="UP001415857"/>
    </source>
</evidence>
<evidence type="ECO:0000313" key="3">
    <source>
        <dbReference type="EMBL" id="KAK9292368.1"/>
    </source>
</evidence>
<gene>
    <name evidence="2" type="ORF">L1049_019901</name>
    <name evidence="3" type="ORF">L1049_020335</name>
</gene>
<feature type="compositionally biased region" description="Low complexity" evidence="1">
    <location>
        <begin position="1"/>
        <end position="11"/>
    </location>
</feature>
<dbReference type="EMBL" id="JBBPBK010000001">
    <property type="protein sequence ID" value="KAK9291949.1"/>
    <property type="molecule type" value="Genomic_DNA"/>
</dbReference>
<evidence type="ECO:0000256" key="1">
    <source>
        <dbReference type="SAM" id="MobiDB-lite"/>
    </source>
</evidence>
<organism evidence="3 4">
    <name type="scientific">Liquidambar formosana</name>
    <name type="common">Formosan gum</name>
    <dbReference type="NCBI Taxonomy" id="63359"/>
    <lineage>
        <taxon>Eukaryota</taxon>
        <taxon>Viridiplantae</taxon>
        <taxon>Streptophyta</taxon>
        <taxon>Embryophyta</taxon>
        <taxon>Tracheophyta</taxon>
        <taxon>Spermatophyta</taxon>
        <taxon>Magnoliopsida</taxon>
        <taxon>eudicotyledons</taxon>
        <taxon>Gunneridae</taxon>
        <taxon>Pentapetalae</taxon>
        <taxon>Saxifragales</taxon>
        <taxon>Altingiaceae</taxon>
        <taxon>Liquidambar</taxon>
    </lineage>
</organism>
<dbReference type="AlphaFoldDB" id="A0AAP0S717"/>